<keyword evidence="3" id="KW-0472">Membrane</keyword>
<evidence type="ECO:0000256" key="3">
    <source>
        <dbReference type="ARBA" id="ARBA00023136"/>
    </source>
</evidence>
<feature type="domain" description="Secretin/TonB short N-terminal" evidence="8">
    <location>
        <begin position="94"/>
        <end position="142"/>
    </location>
</feature>
<dbReference type="Pfam" id="PF00263">
    <property type="entry name" value="Secretin"/>
    <property type="match status" value="1"/>
</dbReference>
<proteinExistence type="predicted"/>
<dbReference type="InterPro" id="IPR013358">
    <property type="entry name" value="Pilus_biogenesis_MshL"/>
</dbReference>
<comment type="function">
    <text evidence="6">Required for type IV pilus biogenesis and competence. Could function as a pore for exit of the pilus but also as a channel for entry of heme and antimicrobial agents and uptake of transforming DNA.</text>
</comment>
<evidence type="ECO:0000256" key="2">
    <source>
        <dbReference type="ARBA" id="ARBA00022448"/>
    </source>
</evidence>
<keyword evidence="4" id="KW-0998">Cell outer membrane</keyword>
<organism evidence="9 10">
    <name type="scientific">Thiobacter aerophilum</name>
    <dbReference type="NCBI Taxonomy" id="3121275"/>
    <lineage>
        <taxon>Bacteria</taxon>
        <taxon>Pseudomonadati</taxon>
        <taxon>Pseudomonadota</taxon>
        <taxon>Betaproteobacteria</taxon>
        <taxon>Burkholderiales</taxon>
        <taxon>Thiobacteraceae</taxon>
        <taxon>Thiobacter</taxon>
    </lineage>
</organism>
<evidence type="ECO:0000256" key="4">
    <source>
        <dbReference type="ARBA" id="ARBA00023237"/>
    </source>
</evidence>
<reference evidence="9 10" key="1">
    <citation type="submission" date="2024-02" db="EMBL/GenBank/DDBJ databases">
        <title>New thermophilic sulfur-oxidizing bacteria from a hot springs of the Uzon caldera (Kamchatka, Russia).</title>
        <authorList>
            <person name="Dukat A.M."/>
            <person name="Elcheninov A.G."/>
            <person name="Frolov E.N."/>
        </authorList>
    </citation>
    <scope>NUCLEOTIDE SEQUENCE [LARGE SCALE GENOMIC DNA]</scope>
    <source>
        <strain evidence="9 10">AK1</strain>
    </source>
</reference>
<dbReference type="EMBL" id="JBAJEX010000006">
    <property type="protein sequence ID" value="MEO1767307.1"/>
    <property type="molecule type" value="Genomic_DNA"/>
</dbReference>
<comment type="subunit">
    <text evidence="7">Homododecamer. Tetramer of trimer.</text>
</comment>
<dbReference type="InterPro" id="IPR050810">
    <property type="entry name" value="Bact_Secretion_Sys_Channel"/>
</dbReference>
<dbReference type="PROSITE" id="PS51257">
    <property type="entry name" value="PROKAR_LIPOPROTEIN"/>
    <property type="match status" value="1"/>
</dbReference>
<dbReference type="RefSeq" id="WP_347308417.1">
    <property type="nucleotide sequence ID" value="NZ_JBAJEX010000006.1"/>
</dbReference>
<keyword evidence="5" id="KW-0178">Competence</keyword>
<dbReference type="InterPro" id="IPR004845">
    <property type="entry name" value="T2SS_GspD_CS"/>
</dbReference>
<dbReference type="PRINTS" id="PR00811">
    <property type="entry name" value="BCTERIALGSPD"/>
</dbReference>
<evidence type="ECO:0000256" key="6">
    <source>
        <dbReference type="ARBA" id="ARBA00024678"/>
    </source>
</evidence>
<dbReference type="InterPro" id="IPR011662">
    <property type="entry name" value="Secretin/TonB_short_N"/>
</dbReference>
<evidence type="ECO:0000259" key="8">
    <source>
        <dbReference type="SMART" id="SM00965"/>
    </source>
</evidence>
<dbReference type="SMART" id="SM00965">
    <property type="entry name" value="STN"/>
    <property type="match status" value="1"/>
</dbReference>
<dbReference type="Pfam" id="PF07660">
    <property type="entry name" value="STN"/>
    <property type="match status" value="1"/>
</dbReference>
<dbReference type="Gene3D" id="3.30.1370.130">
    <property type="match status" value="1"/>
</dbReference>
<gene>
    <name evidence="9" type="primary">mshL</name>
    <name evidence="9" type="ORF">V6E02_08790</name>
</gene>
<dbReference type="InterPro" id="IPR001775">
    <property type="entry name" value="GspD/PilQ"/>
</dbReference>
<evidence type="ECO:0000256" key="7">
    <source>
        <dbReference type="ARBA" id="ARBA00025897"/>
    </source>
</evidence>
<protein>
    <recommendedName>
        <fullName evidence="1">Type IV pilus biogenesis and competence protein PilQ</fullName>
    </recommendedName>
</protein>
<dbReference type="InterPro" id="IPR004846">
    <property type="entry name" value="T2SS/T3SS_dom"/>
</dbReference>
<evidence type="ECO:0000256" key="1">
    <source>
        <dbReference type="ARBA" id="ARBA00014124"/>
    </source>
</evidence>
<dbReference type="PANTHER" id="PTHR30332">
    <property type="entry name" value="PROBABLE GENERAL SECRETION PATHWAY PROTEIN D"/>
    <property type="match status" value="1"/>
</dbReference>
<dbReference type="Proteomes" id="UP001482231">
    <property type="component" value="Unassembled WGS sequence"/>
</dbReference>
<dbReference type="PANTHER" id="PTHR30332:SF17">
    <property type="entry name" value="TYPE IV PILIATION SYSTEM PROTEIN DR_0774-RELATED"/>
    <property type="match status" value="1"/>
</dbReference>
<evidence type="ECO:0000256" key="5">
    <source>
        <dbReference type="ARBA" id="ARBA00023287"/>
    </source>
</evidence>
<accession>A0ABV0EHL5</accession>
<evidence type="ECO:0000313" key="10">
    <source>
        <dbReference type="Proteomes" id="UP001482231"/>
    </source>
</evidence>
<dbReference type="InterPro" id="IPR011514">
    <property type="entry name" value="Secretin_N_2"/>
</dbReference>
<dbReference type="Pfam" id="PF07655">
    <property type="entry name" value="Secretin_N_2"/>
    <property type="match status" value="1"/>
</dbReference>
<keyword evidence="2" id="KW-0813">Transport</keyword>
<comment type="caution">
    <text evidence="9">The sequence shown here is derived from an EMBL/GenBank/DDBJ whole genome shotgun (WGS) entry which is preliminary data.</text>
</comment>
<keyword evidence="10" id="KW-1185">Reference proteome</keyword>
<evidence type="ECO:0000313" key="9">
    <source>
        <dbReference type="EMBL" id="MEO1767307.1"/>
    </source>
</evidence>
<sequence>MKKILYGLVSLLLVGCATLPERKPTTLEQIDAALAQGAQSAAKPATPTQVTEALIPPLKLEVPPPTSAEPRFDLVVNNAPANQVFMGIVHGTRYSMLVHPEVSGSISVNLKDVTVKEALDAIRELYGYDYRIEGNRIFVQPLTMQTRVFQVNYLTATRKGTSDLRVVSGSVSDAPRGASPGVVGAPVTQPGATTETIQSTRVSTQSDTNFWTELTSAVRAIVGSEGGRSVVVSPQSGVIVVRALPNELRAVEQYLRATQGAVDRQVILEAKIIEVRLNDEFQSGINWAAFDSLGRHRFSVGADAGNLPIPPGSPVPPAGVTAATLGNTLGVGLQATGRSAAGLFGIAFQTGSFAALMQFLQTQGAVHVLSSPRIATLNNQKAVLKVGTDDFFVTNVSTTITTGTAASTPTTPNVTLQPFFSGIVLDVTPQIDDEENITLHIHPAVSKVTTNEKEINLGTAGQLKLPLASSTVSETDSIIRTRDGQVVAIGGLMKSSSEDGRVQVPGVGEVPVLGELFKNRNRRQEKSELVILLKATVVKGGESWAEDILESRRNIQRMTQ</sequence>
<dbReference type="NCBIfam" id="TIGR02519">
    <property type="entry name" value="pilus_MshL"/>
    <property type="match status" value="1"/>
</dbReference>
<dbReference type="PROSITE" id="PS00875">
    <property type="entry name" value="T2SP_D"/>
    <property type="match status" value="1"/>
</dbReference>
<name>A0ABV0EHL5_9BURK</name>